<comment type="similarity">
    <text evidence="8">Belongs to the ATPase delta chain family.</text>
</comment>
<dbReference type="Proteomes" id="UP000190837">
    <property type="component" value="Unassembled WGS sequence"/>
</dbReference>
<dbReference type="InterPro" id="IPR026015">
    <property type="entry name" value="ATP_synth_OSCP/delta_N_sf"/>
</dbReference>
<keyword evidence="2 8" id="KW-0813">Transport</keyword>
<protein>
    <recommendedName>
        <fullName evidence="8">ATP synthase subunit delta</fullName>
    </recommendedName>
    <alternativeName>
        <fullName evidence="8">ATP synthase F(1) sector subunit delta</fullName>
    </alternativeName>
    <alternativeName>
        <fullName evidence="8">F-type ATPase subunit delta</fullName>
        <shortName evidence="8">F-ATPase subunit delta</shortName>
    </alternativeName>
</protein>
<dbReference type="RefSeq" id="WP_048714438.1">
    <property type="nucleotide sequence ID" value="NZ_CALFOW010000030.1"/>
</dbReference>
<dbReference type="NCBIfam" id="TIGR01145">
    <property type="entry name" value="ATP_synt_delta"/>
    <property type="match status" value="1"/>
</dbReference>
<keyword evidence="7 8" id="KW-0066">ATP synthesis</keyword>
<evidence type="ECO:0000313" key="10">
    <source>
        <dbReference type="Proteomes" id="UP000190837"/>
    </source>
</evidence>
<evidence type="ECO:0000313" key="9">
    <source>
        <dbReference type="EMBL" id="SAM61063.1"/>
    </source>
</evidence>
<dbReference type="Pfam" id="PF00213">
    <property type="entry name" value="OSCP"/>
    <property type="match status" value="1"/>
</dbReference>
<comment type="function">
    <text evidence="8">F(1)F(0) ATP synthase produces ATP from ADP in the presence of a proton or sodium gradient. F-type ATPases consist of two structural domains, F(1) containing the extramembraneous catalytic core and F(0) containing the membrane proton channel, linked together by a central stalk and a peripheral stalk. During catalysis, ATP synthesis in the catalytic domain of F(1) is coupled via a rotary mechanism of the central stalk subunits to proton translocation.</text>
</comment>
<dbReference type="GO" id="GO:0045259">
    <property type="term" value="C:proton-transporting ATP synthase complex"/>
    <property type="evidence" value="ECO:0007669"/>
    <property type="project" value="UniProtKB-KW"/>
</dbReference>
<keyword evidence="8" id="KW-1003">Cell membrane</keyword>
<keyword evidence="3 8" id="KW-0375">Hydrogen ion transport</keyword>
<evidence type="ECO:0000256" key="6">
    <source>
        <dbReference type="ARBA" id="ARBA00023196"/>
    </source>
</evidence>
<evidence type="ECO:0000256" key="3">
    <source>
        <dbReference type="ARBA" id="ARBA00022781"/>
    </source>
</evidence>
<sequence>MAESKTIARPYARAILANATDGKAQQHWQQFLHTAKAVMQAPEVPEHLALPGFLAQLQNWLEQLLKKQRKQGISGEEHNLLRLLEEHDRIAVLPEIADVYDELLYAQSDTCMVRVTSAKPLSSDDEALLRSLMQKKTGREVVLEIHEDPALLAGVVLEYDGLVIDQTLKGRIAEFAQKLDD</sequence>
<dbReference type="GO" id="GO:0016787">
    <property type="term" value="F:hydrolase activity"/>
    <property type="evidence" value="ECO:0007669"/>
    <property type="project" value="UniProtKB-KW"/>
</dbReference>
<dbReference type="AlphaFoldDB" id="A0A1C3H3H5"/>
<dbReference type="PRINTS" id="PR00125">
    <property type="entry name" value="ATPASEDELTA"/>
</dbReference>
<comment type="subcellular location">
    <subcellularLocation>
        <location evidence="8">Cell membrane</location>
        <topology evidence="8">Peripheral membrane protein</topology>
    </subcellularLocation>
    <subcellularLocation>
        <location evidence="1">Membrane</location>
    </subcellularLocation>
</comment>
<dbReference type="NCBIfam" id="NF004402">
    <property type="entry name" value="PRK05758.2-2"/>
    <property type="match status" value="1"/>
</dbReference>
<keyword evidence="4 8" id="KW-0406">Ion transport</keyword>
<evidence type="ECO:0000256" key="2">
    <source>
        <dbReference type="ARBA" id="ARBA00022448"/>
    </source>
</evidence>
<reference evidence="10" key="1">
    <citation type="submission" date="2016-04" db="EMBL/GenBank/DDBJ databases">
        <authorList>
            <person name="Tagini F."/>
        </authorList>
    </citation>
    <scope>NUCLEOTIDE SEQUENCE [LARGE SCALE GENOMIC DNA]</scope>
    <source>
        <strain evidence="10">CHUV0807</strain>
    </source>
</reference>
<dbReference type="GO" id="GO:0046933">
    <property type="term" value="F:proton-transporting ATP synthase activity, rotational mechanism"/>
    <property type="evidence" value="ECO:0007669"/>
    <property type="project" value="UniProtKB-UniRule"/>
</dbReference>
<dbReference type="SUPFAM" id="SSF47928">
    <property type="entry name" value="N-terminal domain of the delta subunit of the F1F0-ATP synthase"/>
    <property type="match status" value="1"/>
</dbReference>
<keyword evidence="9" id="KW-0378">Hydrolase</keyword>
<accession>A0A1C3H3H5</accession>
<keyword evidence="6 8" id="KW-0139">CF(1)</keyword>
<name>A0A1C3H3H5_9GAMM</name>
<dbReference type="InterPro" id="IPR000711">
    <property type="entry name" value="ATPase_OSCP/dsu"/>
</dbReference>
<dbReference type="GO" id="GO:0005886">
    <property type="term" value="C:plasma membrane"/>
    <property type="evidence" value="ECO:0007669"/>
    <property type="project" value="UniProtKB-SubCell"/>
</dbReference>
<comment type="function">
    <text evidence="8">This protein is part of the stalk that links CF(0) to CF(1). It either transmits conformational changes from CF(0) to CF(1) or is implicated in proton conduction.</text>
</comment>
<evidence type="ECO:0000256" key="5">
    <source>
        <dbReference type="ARBA" id="ARBA00023136"/>
    </source>
</evidence>
<dbReference type="PANTHER" id="PTHR11910">
    <property type="entry name" value="ATP SYNTHASE DELTA CHAIN"/>
    <property type="match status" value="1"/>
</dbReference>
<organism evidence="9 10">
    <name type="scientific">Cardiobacterium hominis</name>
    <dbReference type="NCBI Taxonomy" id="2718"/>
    <lineage>
        <taxon>Bacteria</taxon>
        <taxon>Pseudomonadati</taxon>
        <taxon>Pseudomonadota</taxon>
        <taxon>Gammaproteobacteria</taxon>
        <taxon>Cardiobacteriales</taxon>
        <taxon>Cardiobacteriaceae</taxon>
        <taxon>Cardiobacterium</taxon>
    </lineage>
</organism>
<dbReference type="EMBL" id="FKLO01000034">
    <property type="protein sequence ID" value="SAM61063.1"/>
    <property type="molecule type" value="Genomic_DNA"/>
</dbReference>
<keyword evidence="5 8" id="KW-0472">Membrane</keyword>
<evidence type="ECO:0000256" key="8">
    <source>
        <dbReference type="HAMAP-Rule" id="MF_01416"/>
    </source>
</evidence>
<gene>
    <name evidence="8" type="primary">atpH</name>
    <name evidence="9" type="ORF">CHUV0807_0864</name>
</gene>
<dbReference type="HAMAP" id="MF_01416">
    <property type="entry name" value="ATP_synth_delta_bact"/>
    <property type="match status" value="1"/>
</dbReference>
<evidence type="ECO:0000256" key="4">
    <source>
        <dbReference type="ARBA" id="ARBA00023065"/>
    </source>
</evidence>
<proteinExistence type="inferred from homology"/>
<evidence type="ECO:0000256" key="1">
    <source>
        <dbReference type="ARBA" id="ARBA00004370"/>
    </source>
</evidence>
<evidence type="ECO:0000256" key="7">
    <source>
        <dbReference type="ARBA" id="ARBA00023310"/>
    </source>
</evidence>
<dbReference type="Gene3D" id="1.10.520.20">
    <property type="entry name" value="N-terminal domain of the delta subunit of the F1F0-ATP synthase"/>
    <property type="match status" value="1"/>
</dbReference>